<feature type="compositionally biased region" description="Low complexity" evidence="1">
    <location>
        <begin position="165"/>
        <end position="194"/>
    </location>
</feature>
<accession>A0AAD6SCN5</accession>
<evidence type="ECO:0000256" key="2">
    <source>
        <dbReference type="SAM" id="SignalP"/>
    </source>
</evidence>
<reference evidence="3" key="1">
    <citation type="submission" date="2023-03" db="EMBL/GenBank/DDBJ databases">
        <title>Massive genome expansion in bonnet fungi (Mycena s.s.) driven by repeated elements and novel gene families across ecological guilds.</title>
        <authorList>
            <consortium name="Lawrence Berkeley National Laboratory"/>
            <person name="Harder C.B."/>
            <person name="Miyauchi S."/>
            <person name="Viragh M."/>
            <person name="Kuo A."/>
            <person name="Thoen E."/>
            <person name="Andreopoulos B."/>
            <person name="Lu D."/>
            <person name="Skrede I."/>
            <person name="Drula E."/>
            <person name="Henrissat B."/>
            <person name="Morin E."/>
            <person name="Kohler A."/>
            <person name="Barry K."/>
            <person name="LaButti K."/>
            <person name="Morin E."/>
            <person name="Salamov A."/>
            <person name="Lipzen A."/>
            <person name="Mereny Z."/>
            <person name="Hegedus B."/>
            <person name="Baldrian P."/>
            <person name="Stursova M."/>
            <person name="Weitz H."/>
            <person name="Taylor A."/>
            <person name="Grigoriev I.V."/>
            <person name="Nagy L.G."/>
            <person name="Martin F."/>
            <person name="Kauserud H."/>
        </authorList>
    </citation>
    <scope>NUCLEOTIDE SEQUENCE</scope>
    <source>
        <strain evidence="3">CBHHK200</strain>
    </source>
</reference>
<feature type="compositionally biased region" description="Polar residues" evidence="1">
    <location>
        <begin position="155"/>
        <end position="164"/>
    </location>
</feature>
<organism evidence="3 4">
    <name type="scientific">Mycena alexandri</name>
    <dbReference type="NCBI Taxonomy" id="1745969"/>
    <lineage>
        <taxon>Eukaryota</taxon>
        <taxon>Fungi</taxon>
        <taxon>Dikarya</taxon>
        <taxon>Basidiomycota</taxon>
        <taxon>Agaricomycotina</taxon>
        <taxon>Agaricomycetes</taxon>
        <taxon>Agaricomycetidae</taxon>
        <taxon>Agaricales</taxon>
        <taxon>Marasmiineae</taxon>
        <taxon>Mycenaceae</taxon>
        <taxon>Mycena</taxon>
    </lineage>
</organism>
<feature type="region of interest" description="Disordered" evidence="1">
    <location>
        <begin position="140"/>
        <end position="194"/>
    </location>
</feature>
<dbReference type="Proteomes" id="UP001218188">
    <property type="component" value="Unassembled WGS sequence"/>
</dbReference>
<feature type="signal peptide" evidence="2">
    <location>
        <begin position="1"/>
        <end position="20"/>
    </location>
</feature>
<dbReference type="AlphaFoldDB" id="A0AAD6SCN5"/>
<keyword evidence="4" id="KW-1185">Reference proteome</keyword>
<feature type="chain" id="PRO_5041976846" evidence="2">
    <location>
        <begin position="21"/>
        <end position="218"/>
    </location>
</feature>
<sequence>MLATFKIWAILALAASYVSALTISSITGNAVSGGSLTIDWNTATTDESGTFSIELNHPSFNSALALATNVDSSQLSITIPLPTLLPSDGFTITFVDISDINNVFSTSQSFSIGPESTTESVSIKASSVASHKSSSTISVGAASSSQSSNPLSTKPLPSTSNTGFGTTASAPSAASQSGSSVGSSAAPSTPTGAATAPRSSLFGALLVVVGVVAGAFAL</sequence>
<dbReference type="EMBL" id="JARJCM010000159">
    <property type="protein sequence ID" value="KAJ7025124.1"/>
    <property type="molecule type" value="Genomic_DNA"/>
</dbReference>
<gene>
    <name evidence="3" type="ORF">C8F04DRAFT_1129777</name>
</gene>
<evidence type="ECO:0000313" key="4">
    <source>
        <dbReference type="Proteomes" id="UP001218188"/>
    </source>
</evidence>
<proteinExistence type="predicted"/>
<evidence type="ECO:0000256" key="1">
    <source>
        <dbReference type="SAM" id="MobiDB-lite"/>
    </source>
</evidence>
<comment type="caution">
    <text evidence="3">The sequence shown here is derived from an EMBL/GenBank/DDBJ whole genome shotgun (WGS) entry which is preliminary data.</text>
</comment>
<feature type="compositionally biased region" description="Low complexity" evidence="1">
    <location>
        <begin position="140"/>
        <end position="152"/>
    </location>
</feature>
<evidence type="ECO:0000313" key="3">
    <source>
        <dbReference type="EMBL" id="KAJ7025124.1"/>
    </source>
</evidence>
<keyword evidence="2" id="KW-0732">Signal</keyword>
<protein>
    <submittedName>
        <fullName evidence="3">Uncharacterized protein</fullName>
    </submittedName>
</protein>
<name>A0AAD6SCN5_9AGAR</name>